<organism evidence="5 6">
    <name type="scientific">Willisornis vidua</name>
    <name type="common">Xingu scale-backed antbird</name>
    <dbReference type="NCBI Taxonomy" id="1566151"/>
    <lineage>
        <taxon>Eukaryota</taxon>
        <taxon>Metazoa</taxon>
        <taxon>Chordata</taxon>
        <taxon>Craniata</taxon>
        <taxon>Vertebrata</taxon>
        <taxon>Euteleostomi</taxon>
        <taxon>Archelosauria</taxon>
        <taxon>Archosauria</taxon>
        <taxon>Dinosauria</taxon>
        <taxon>Saurischia</taxon>
        <taxon>Theropoda</taxon>
        <taxon>Coelurosauria</taxon>
        <taxon>Aves</taxon>
        <taxon>Neognathae</taxon>
        <taxon>Neoaves</taxon>
        <taxon>Telluraves</taxon>
        <taxon>Australaves</taxon>
        <taxon>Passeriformes</taxon>
        <taxon>Thamnophilidae</taxon>
        <taxon>Willisornis</taxon>
    </lineage>
</organism>
<dbReference type="InterPro" id="IPR002550">
    <property type="entry name" value="CNNM"/>
</dbReference>
<feature type="transmembrane region" description="Helical" evidence="3">
    <location>
        <begin position="124"/>
        <end position="141"/>
    </location>
</feature>
<feature type="domain" description="CNNM transmembrane" evidence="4">
    <location>
        <begin position="32"/>
        <end position="149"/>
    </location>
</feature>
<gene>
    <name evidence="5" type="ORF">WISP_53316</name>
</gene>
<dbReference type="PROSITE" id="PS51846">
    <property type="entry name" value="CNNM"/>
    <property type="match status" value="1"/>
</dbReference>
<evidence type="ECO:0000313" key="5">
    <source>
        <dbReference type="EMBL" id="KAJ7419566.1"/>
    </source>
</evidence>
<dbReference type="PANTHER" id="PTHR12064">
    <property type="entry name" value="METAL TRANSPORTER CNNM"/>
    <property type="match status" value="1"/>
</dbReference>
<name>A0ABQ9DCZ2_9PASS</name>
<keyword evidence="2 3" id="KW-1133">Transmembrane helix</keyword>
<evidence type="ECO:0000259" key="4">
    <source>
        <dbReference type="PROSITE" id="PS51846"/>
    </source>
</evidence>
<protein>
    <recommendedName>
        <fullName evidence="3">Metal transporter</fullName>
    </recommendedName>
</protein>
<dbReference type="Proteomes" id="UP001145742">
    <property type="component" value="Unassembled WGS sequence"/>
</dbReference>
<feature type="transmembrane region" description="Helical" evidence="3">
    <location>
        <begin position="153"/>
        <end position="172"/>
    </location>
</feature>
<evidence type="ECO:0000313" key="6">
    <source>
        <dbReference type="Proteomes" id="UP001145742"/>
    </source>
</evidence>
<comment type="function">
    <text evidence="3">Metal transporter.</text>
</comment>
<keyword evidence="1" id="KW-0129">CBS domain</keyword>
<evidence type="ECO:0000256" key="1">
    <source>
        <dbReference type="ARBA" id="ARBA00023122"/>
    </source>
</evidence>
<keyword evidence="2 3" id="KW-0472">Membrane</keyword>
<evidence type="ECO:0000256" key="2">
    <source>
        <dbReference type="PROSITE-ProRule" id="PRU01193"/>
    </source>
</evidence>
<keyword evidence="2 3" id="KW-0812">Transmembrane</keyword>
<evidence type="ECO:0000256" key="3">
    <source>
        <dbReference type="RuleBase" id="RU369091"/>
    </source>
</evidence>
<sequence>MNVLRSQHRPSQPWLPHQGPDGRLVLLQRKKHLLPLWLQVALIAAWLVLSHIFSGLSLGLTVLHPNGGPSREQRFARMMGPILRNGSYRLCSLLLGNVLLNSTLTIPLHNLIDSGFGAVTEPTIGIIILVSQALCSWNGLAMSTKTILITKCVLLSTFPLSYSIGKLLHWLLVPSPGLHYSDSLLGPLWVFFSLSQDVLVWEMAQFVFHLFTFSAETEYKVGFARVHHCKPLDDSCGGVLFSFVLTRCTCSVDSQVEHSGGDNFELFGQPR</sequence>
<comment type="subcellular location">
    <subcellularLocation>
        <location evidence="3">Cell membrane</location>
        <topology evidence="3">Multi-pass membrane protein</topology>
    </subcellularLocation>
</comment>
<reference evidence="5" key="1">
    <citation type="submission" date="2019-10" db="EMBL/GenBank/DDBJ databases">
        <authorList>
            <person name="Soares A.E.R."/>
            <person name="Aleixo A."/>
            <person name="Schneider P."/>
            <person name="Miyaki C.Y."/>
            <person name="Schneider M.P."/>
            <person name="Mello C."/>
            <person name="Vasconcelos A.T.R."/>
        </authorList>
    </citation>
    <scope>NUCLEOTIDE SEQUENCE</scope>
    <source>
        <tissue evidence="5">Muscle</tissue>
    </source>
</reference>
<dbReference type="PANTHER" id="PTHR12064:SF26">
    <property type="entry name" value="METAL TRANSPORTER CNNM4"/>
    <property type="match status" value="1"/>
</dbReference>
<keyword evidence="6" id="KW-1185">Reference proteome</keyword>
<dbReference type="EMBL" id="WHWB01033489">
    <property type="protein sequence ID" value="KAJ7419566.1"/>
    <property type="molecule type" value="Genomic_DNA"/>
</dbReference>
<feature type="transmembrane region" description="Helical" evidence="3">
    <location>
        <begin position="184"/>
        <end position="201"/>
    </location>
</feature>
<dbReference type="InterPro" id="IPR045095">
    <property type="entry name" value="ACDP"/>
</dbReference>
<feature type="transmembrane region" description="Helical" evidence="3">
    <location>
        <begin position="36"/>
        <end position="65"/>
    </location>
</feature>
<accession>A0ABQ9DCZ2</accession>
<comment type="similarity">
    <text evidence="3">Belongs to the ACDP family.</text>
</comment>
<proteinExistence type="inferred from homology"/>
<comment type="caution">
    <text evidence="5">The sequence shown here is derived from an EMBL/GenBank/DDBJ whole genome shotgun (WGS) entry which is preliminary data.</text>
</comment>